<dbReference type="Pfam" id="PF10108">
    <property type="entry name" value="DNA_pol_B_exo2"/>
    <property type="match status" value="1"/>
</dbReference>
<accession>A0A5P9JQ45</accession>
<dbReference type="InterPro" id="IPR012337">
    <property type="entry name" value="RNaseH-like_sf"/>
</dbReference>
<dbReference type="Proteomes" id="UP000325614">
    <property type="component" value="Chromosome"/>
</dbReference>
<dbReference type="Gene3D" id="3.30.420.10">
    <property type="entry name" value="Ribonuclease H-like superfamily/Ribonuclease H"/>
    <property type="match status" value="1"/>
</dbReference>
<keyword evidence="4" id="KW-1185">Reference proteome</keyword>
<dbReference type="CDD" id="cd05782">
    <property type="entry name" value="DNA_polB_like1_exo"/>
    <property type="match status" value="1"/>
</dbReference>
<dbReference type="GO" id="GO:0003676">
    <property type="term" value="F:nucleic acid binding"/>
    <property type="evidence" value="ECO:0007669"/>
    <property type="project" value="InterPro"/>
</dbReference>
<organism evidence="3 4">
    <name type="scientific">Microvirga thermotolerans</name>
    <dbReference type="NCBI Taxonomy" id="2651334"/>
    <lineage>
        <taxon>Bacteria</taxon>
        <taxon>Pseudomonadati</taxon>
        <taxon>Pseudomonadota</taxon>
        <taxon>Alphaproteobacteria</taxon>
        <taxon>Hyphomicrobiales</taxon>
        <taxon>Methylobacteriaceae</taxon>
        <taxon>Microvirga</taxon>
    </lineage>
</organism>
<feature type="domain" description="Predicted 3'-5' exonuclease PolB-like" evidence="2">
    <location>
        <begin position="32"/>
        <end position="249"/>
    </location>
</feature>
<feature type="compositionally biased region" description="Basic residues" evidence="1">
    <location>
        <begin position="284"/>
        <end position="294"/>
    </location>
</feature>
<proteinExistence type="predicted"/>
<dbReference type="AlphaFoldDB" id="A0A5P9JQ45"/>
<feature type="compositionally biased region" description="Polar residues" evidence="1">
    <location>
        <begin position="297"/>
        <end position="306"/>
    </location>
</feature>
<protein>
    <submittedName>
        <fullName evidence="3">3'-5' exonuclease</fullName>
    </submittedName>
</protein>
<dbReference type="EMBL" id="CP045423">
    <property type="protein sequence ID" value="QFU14757.1"/>
    <property type="molecule type" value="Genomic_DNA"/>
</dbReference>
<keyword evidence="3" id="KW-0269">Exonuclease</keyword>
<dbReference type="InterPro" id="IPR019288">
    <property type="entry name" value="3'-5'_exonuclease_PolB-like"/>
</dbReference>
<dbReference type="InterPro" id="IPR036397">
    <property type="entry name" value="RNaseH_sf"/>
</dbReference>
<dbReference type="KEGG" id="mico:GDR74_00200"/>
<evidence type="ECO:0000259" key="2">
    <source>
        <dbReference type="Pfam" id="PF10108"/>
    </source>
</evidence>
<keyword evidence="3" id="KW-0378">Hydrolase</keyword>
<evidence type="ECO:0000313" key="4">
    <source>
        <dbReference type="Proteomes" id="UP000325614"/>
    </source>
</evidence>
<sequence length="306" mass="34494">MESTMQHDRLICLDIETVPDRDLIPADWPADKFPKPIWHRVVAISFVEARIERDESTDRERYIVECCRSGGRADWDERRILTAFWRHFAQRNMRMVTWNGRAFDVAVLQLRSLIHGITAEAWSQRGNRWNNYAQRFAPDWHCDLMEVLSDYGASARMGLDEAALAMGLPGKIGGHGSEVEAMVERGDIEQVRAYCEGDVLNLYALYVRWAFLTGRIDAAGHNASMESLVGCLEAGRAERPHLGEFLDRWQSSDRPSPMLVAAPAVAATPVTPVPPARGLAALRRRQTRGARTRRQPLGNQAATLFA</sequence>
<reference evidence="3 4" key="1">
    <citation type="submission" date="2019-10" db="EMBL/GenBank/DDBJ databases">
        <title>Isolation, Identification of Microvirga thermotolerans HR1, a novel thermophilic bacterium and Comparative Genomics of the genus Microvirga.</title>
        <authorList>
            <person name="Li J."/>
            <person name="Zhang W."/>
            <person name="Lin M."/>
            <person name="Wang J."/>
        </authorList>
    </citation>
    <scope>NUCLEOTIDE SEQUENCE [LARGE SCALE GENOMIC DNA]</scope>
    <source>
        <strain evidence="3 4">HR1</strain>
    </source>
</reference>
<gene>
    <name evidence="3" type="ORF">GDR74_00200</name>
</gene>
<evidence type="ECO:0000256" key="1">
    <source>
        <dbReference type="SAM" id="MobiDB-lite"/>
    </source>
</evidence>
<keyword evidence="3" id="KW-0540">Nuclease</keyword>
<name>A0A5P9JQ45_9HYPH</name>
<evidence type="ECO:0000313" key="3">
    <source>
        <dbReference type="EMBL" id="QFU14757.1"/>
    </source>
</evidence>
<dbReference type="GO" id="GO:0004527">
    <property type="term" value="F:exonuclease activity"/>
    <property type="evidence" value="ECO:0007669"/>
    <property type="project" value="UniProtKB-KW"/>
</dbReference>
<feature type="region of interest" description="Disordered" evidence="1">
    <location>
        <begin position="284"/>
        <end position="306"/>
    </location>
</feature>
<dbReference type="SUPFAM" id="SSF53098">
    <property type="entry name" value="Ribonuclease H-like"/>
    <property type="match status" value="1"/>
</dbReference>